<organism evidence="2">
    <name type="scientific">Nothobranchius furzeri</name>
    <name type="common">Turquoise killifish</name>
    <dbReference type="NCBI Taxonomy" id="105023"/>
    <lineage>
        <taxon>Eukaryota</taxon>
        <taxon>Metazoa</taxon>
        <taxon>Chordata</taxon>
        <taxon>Craniata</taxon>
        <taxon>Vertebrata</taxon>
        <taxon>Euteleostomi</taxon>
        <taxon>Actinopterygii</taxon>
        <taxon>Neopterygii</taxon>
        <taxon>Teleostei</taxon>
        <taxon>Neoteleostei</taxon>
        <taxon>Acanthomorphata</taxon>
        <taxon>Ovalentaria</taxon>
        <taxon>Atherinomorphae</taxon>
        <taxon>Cyprinodontiformes</taxon>
        <taxon>Nothobranchiidae</taxon>
        <taxon>Nothobranchius</taxon>
    </lineage>
</organism>
<evidence type="ECO:0000313" key="2">
    <source>
        <dbReference type="EMBL" id="SBS52988.1"/>
    </source>
</evidence>
<accession>A0A1A8V137</accession>
<reference evidence="2" key="2">
    <citation type="submission" date="2016-06" db="EMBL/GenBank/DDBJ databases">
        <title>The genome of a short-lived fish provides insights into sex chromosome evolution and the genetic control of aging.</title>
        <authorList>
            <person name="Reichwald K."/>
            <person name="Felder M."/>
            <person name="Petzold A."/>
            <person name="Koch P."/>
            <person name="Groth M."/>
            <person name="Platzer M."/>
        </authorList>
    </citation>
    <scope>NUCLEOTIDE SEQUENCE</scope>
    <source>
        <tissue evidence="2">Brain</tissue>
    </source>
</reference>
<reference evidence="2" key="1">
    <citation type="submission" date="2016-05" db="EMBL/GenBank/DDBJ databases">
        <authorList>
            <person name="Lavstsen T."/>
            <person name="Jespersen J.S."/>
        </authorList>
    </citation>
    <scope>NUCLEOTIDE SEQUENCE</scope>
    <source>
        <tissue evidence="2">Brain</tissue>
    </source>
</reference>
<feature type="compositionally biased region" description="Polar residues" evidence="1">
    <location>
        <begin position="72"/>
        <end position="84"/>
    </location>
</feature>
<feature type="region of interest" description="Disordered" evidence="1">
    <location>
        <begin position="72"/>
        <end position="112"/>
    </location>
</feature>
<protein>
    <submittedName>
        <fullName evidence="2">Uncharacterized protein</fullName>
    </submittedName>
</protein>
<sequence length="209" mass="23297">LLHTVLLKSTFLSSNLLLRAFLGQELGTDASLQLTAREKPEENLDVLKTIAAHDEEDEEEAFIRGRYHERTGQTFGHSSSSLSEVSARPCLAPRADKRRAGRETGDHEAVESKEKISVGSFVSSVLEQKKMGLDRPVAEHQRGMPVQARGRRLFRLITQTGLRAVFIPVTSAFTGEKMSHRLTTHTAVLLRQRPAAGSKRVRRVHVEPL</sequence>
<name>A0A1A8V137_NOTFU</name>
<feature type="non-terminal residue" evidence="2">
    <location>
        <position position="209"/>
    </location>
</feature>
<gene>
    <name evidence="2" type="primary">Nfu_g_1_009839</name>
</gene>
<feature type="compositionally biased region" description="Basic and acidic residues" evidence="1">
    <location>
        <begin position="101"/>
        <end position="112"/>
    </location>
</feature>
<proteinExistence type="predicted"/>
<dbReference type="EMBL" id="HAEJ01012531">
    <property type="protein sequence ID" value="SBS52988.1"/>
    <property type="molecule type" value="Transcribed_RNA"/>
</dbReference>
<dbReference type="AlphaFoldDB" id="A0A1A8V137"/>
<evidence type="ECO:0000256" key="1">
    <source>
        <dbReference type="SAM" id="MobiDB-lite"/>
    </source>
</evidence>
<feature type="non-terminal residue" evidence="2">
    <location>
        <position position="1"/>
    </location>
</feature>